<reference evidence="2 3" key="1">
    <citation type="submission" date="2020-02" db="EMBL/GenBank/DDBJ databases">
        <authorList>
            <person name="Criscuolo A."/>
        </authorList>
    </citation>
    <scope>NUCLEOTIDE SEQUENCE [LARGE SCALE GENOMIC DNA]</scope>
    <source>
        <strain evidence="2">CIP105534</strain>
    </source>
</reference>
<dbReference type="Gene3D" id="2.60.120.10">
    <property type="entry name" value="Jelly Rolls"/>
    <property type="match status" value="1"/>
</dbReference>
<protein>
    <recommendedName>
        <fullName evidence="1">Cyclic nucleotide-binding domain-containing protein</fullName>
    </recommendedName>
</protein>
<evidence type="ECO:0000259" key="1">
    <source>
        <dbReference type="PROSITE" id="PS50042"/>
    </source>
</evidence>
<dbReference type="Proteomes" id="UP000479938">
    <property type="component" value="Unassembled WGS sequence"/>
</dbReference>
<evidence type="ECO:0000313" key="3">
    <source>
        <dbReference type="Proteomes" id="UP000479938"/>
    </source>
</evidence>
<dbReference type="InterPro" id="IPR018490">
    <property type="entry name" value="cNMP-bd_dom_sf"/>
</dbReference>
<dbReference type="InterPro" id="IPR000595">
    <property type="entry name" value="cNMP-bd_dom"/>
</dbReference>
<sequence length="188" mass="22019">MTDIFKDFITKLAEVNKQDMNRIMSCITSHKVKRNTIILSQGEICTNFYFLEKGCMRTYYITKEGQEKTRLVSFDNTPVTALTSFINQKPSVEYIDALEDSELLSISHDDFFILVNEIASWGLFYRRMLELAFTFQNNRIEDLVTLSAKERYEKLLKEQPHYIQRLSNRVVATYLGISQETLSRLKSK</sequence>
<accession>A0A6J4G6Y4</accession>
<dbReference type="InterPro" id="IPR014710">
    <property type="entry name" value="RmlC-like_jellyroll"/>
</dbReference>
<dbReference type="EMBL" id="CADCSU010000026">
    <property type="protein sequence ID" value="CAA9194751.1"/>
    <property type="molecule type" value="Genomic_DNA"/>
</dbReference>
<gene>
    <name evidence="2" type="ORF">FLA105534_00312</name>
</gene>
<organism evidence="2 3">
    <name type="scientific">Flavobacterium bizetiae</name>
    <dbReference type="NCBI Taxonomy" id="2704140"/>
    <lineage>
        <taxon>Bacteria</taxon>
        <taxon>Pseudomonadati</taxon>
        <taxon>Bacteroidota</taxon>
        <taxon>Flavobacteriia</taxon>
        <taxon>Flavobacteriales</taxon>
        <taxon>Flavobacteriaceae</taxon>
        <taxon>Flavobacterium</taxon>
    </lineage>
</organism>
<dbReference type="SMART" id="SM00100">
    <property type="entry name" value="cNMP"/>
    <property type="match status" value="1"/>
</dbReference>
<dbReference type="PROSITE" id="PS50042">
    <property type="entry name" value="CNMP_BINDING_3"/>
    <property type="match status" value="1"/>
</dbReference>
<proteinExistence type="predicted"/>
<dbReference type="AlphaFoldDB" id="A0A6J4G6Y4"/>
<evidence type="ECO:0000313" key="2">
    <source>
        <dbReference type="EMBL" id="CAA9194751.1"/>
    </source>
</evidence>
<dbReference type="Pfam" id="PF00027">
    <property type="entry name" value="cNMP_binding"/>
    <property type="match status" value="1"/>
</dbReference>
<keyword evidence="3" id="KW-1185">Reference proteome</keyword>
<dbReference type="SUPFAM" id="SSF51206">
    <property type="entry name" value="cAMP-binding domain-like"/>
    <property type="match status" value="1"/>
</dbReference>
<dbReference type="CDD" id="cd00038">
    <property type="entry name" value="CAP_ED"/>
    <property type="match status" value="1"/>
</dbReference>
<name>A0A6J4G6Y4_9FLAO</name>
<feature type="domain" description="Cyclic nucleotide-binding" evidence="1">
    <location>
        <begin position="11"/>
        <end position="111"/>
    </location>
</feature>